<name>A0A1J1IMM0_9DIPT</name>
<dbReference type="EMBL" id="CVRI01000055">
    <property type="protein sequence ID" value="CRL01485.1"/>
    <property type="molecule type" value="Genomic_DNA"/>
</dbReference>
<evidence type="ECO:0000313" key="1">
    <source>
        <dbReference type="EMBL" id="CRL01485.1"/>
    </source>
</evidence>
<gene>
    <name evidence="1" type="ORF">CLUMA_CG014618</name>
</gene>
<proteinExistence type="predicted"/>
<organism evidence="1 2">
    <name type="scientific">Clunio marinus</name>
    <dbReference type="NCBI Taxonomy" id="568069"/>
    <lineage>
        <taxon>Eukaryota</taxon>
        <taxon>Metazoa</taxon>
        <taxon>Ecdysozoa</taxon>
        <taxon>Arthropoda</taxon>
        <taxon>Hexapoda</taxon>
        <taxon>Insecta</taxon>
        <taxon>Pterygota</taxon>
        <taxon>Neoptera</taxon>
        <taxon>Endopterygota</taxon>
        <taxon>Diptera</taxon>
        <taxon>Nematocera</taxon>
        <taxon>Chironomoidea</taxon>
        <taxon>Chironomidae</taxon>
        <taxon>Clunio</taxon>
    </lineage>
</organism>
<reference evidence="1 2" key="1">
    <citation type="submission" date="2015-04" db="EMBL/GenBank/DDBJ databases">
        <authorList>
            <person name="Syromyatnikov M.Y."/>
            <person name="Popov V.N."/>
        </authorList>
    </citation>
    <scope>NUCLEOTIDE SEQUENCE [LARGE SCALE GENOMIC DNA]</scope>
</reference>
<sequence>MKLNCAIKTIAVKILHRRQTKNELNNHNSKVVTFFHMSELILNKFGIYFLSIHGKKDLLQQKPDLNVEKIIKK</sequence>
<evidence type="ECO:0000313" key="2">
    <source>
        <dbReference type="Proteomes" id="UP000183832"/>
    </source>
</evidence>
<dbReference type="Proteomes" id="UP000183832">
    <property type="component" value="Unassembled WGS sequence"/>
</dbReference>
<protein>
    <submittedName>
        <fullName evidence="1">CLUMA_CG014618, isoform A</fullName>
    </submittedName>
</protein>
<keyword evidence="2" id="KW-1185">Reference proteome</keyword>
<accession>A0A1J1IMM0</accession>
<dbReference type="AlphaFoldDB" id="A0A1J1IMM0"/>